<name>A0A9E7V6R9_9TOMB</name>
<evidence type="ECO:0000256" key="2">
    <source>
        <dbReference type="ARBA" id="ARBA00022484"/>
    </source>
</evidence>
<dbReference type="GO" id="GO:0039694">
    <property type="term" value="P:viral RNA genome replication"/>
    <property type="evidence" value="ECO:0007669"/>
    <property type="project" value="InterPro"/>
</dbReference>
<dbReference type="GO" id="GO:0003723">
    <property type="term" value="F:RNA binding"/>
    <property type="evidence" value="ECO:0007669"/>
    <property type="project" value="InterPro"/>
</dbReference>
<dbReference type="GO" id="GO:0003968">
    <property type="term" value="F:RNA-directed RNA polymerase activity"/>
    <property type="evidence" value="ECO:0007669"/>
    <property type="project" value="UniProtKB-KW"/>
</dbReference>
<evidence type="ECO:0000313" key="9">
    <source>
        <dbReference type="EMBL" id="UYZ32451.1"/>
    </source>
</evidence>
<keyword evidence="2 7" id="KW-0696">RNA-directed RNA polymerase</keyword>
<dbReference type="InterPro" id="IPR043128">
    <property type="entry name" value="Rev_trsase/Diguanyl_cyclase"/>
</dbReference>
<accession>A0A9E7V6R9</accession>
<evidence type="ECO:0000256" key="6">
    <source>
        <dbReference type="ARBA" id="ARBA00022953"/>
    </source>
</evidence>
<evidence type="ECO:0000256" key="7">
    <source>
        <dbReference type="RuleBase" id="RU363062"/>
    </source>
</evidence>
<sequence length="493" mass="54708">MYTVCNMSFVEGCWAPSVHTNCNHNETVALLKRSLAPTPTYTDNAPVLKVFGSLRQLAKRWGGSRWSDLETAMSYTGAMRLRYLKAEESLRLDGPITSVDSKLGAFLKAEKFGYGKYGKPRMIFPRSPRYNLKLASFLKPFEHWLWGYLTGRRLWGGNNTRVVAKGLNGGARAQLIGRKFKTFTDCVVFEVDGSAFEAHVDSWQLEAEHGVYMAAHSGAPELARLLARQLVNEGNTPGGLRFSRAGGRASGDFNTGMGNTLIMLAVVVAVLRHLKVPFDVLVDGDNALVFLSQCDSARVCSRFAELALLFSGHEMVLENPVTTMEHIRFGQSAPVEVSSGRWTMVRSWDKVVSHMTSSHAHLQQPAFALPFLRGVAQCELALHQGLPVAQFMARNIIARTEGVKAVGDSFYRDYEVMGVSLGDRHKSRFVEPTMTCRESFARAFGLEPDQQLQLERDLEGLTIDVGPWQPEESPFQTGFFSARPGLVDKFNGV</sequence>
<reference evidence="9" key="1">
    <citation type="journal article" date="2022" name="Front. Cell. Infect. Microbiol.">
        <title>Novel and diverse mycoviruses co-infecting a single strain of the phytopathogenic fungus Alternaria dianthicola.</title>
        <authorList>
            <person name="Zhong J."/>
            <person name="Li P."/>
            <person name="Gao B.D."/>
            <person name="Zhong S.Y."/>
            <person name="Li X.G."/>
            <person name="Hu Z."/>
            <person name="Zhu J.Z."/>
        </authorList>
    </citation>
    <scope>NUCLEOTIDE SEQUENCE</scope>
</reference>
<reference evidence="9" key="2">
    <citation type="submission" date="2022-06" db="EMBL/GenBank/DDBJ databases">
        <authorList>
            <person name="Zhong J."/>
            <person name="Zhu J.Z."/>
            <person name="Hu Z."/>
        </authorList>
    </citation>
    <scope>NUCLEOTIDE SEQUENCE</scope>
</reference>
<evidence type="ECO:0000256" key="4">
    <source>
        <dbReference type="ARBA" id="ARBA00022695"/>
    </source>
</evidence>
<evidence type="ECO:0000256" key="1">
    <source>
        <dbReference type="ARBA" id="ARBA00012494"/>
    </source>
</evidence>
<feature type="domain" description="RdRp catalytic" evidence="8">
    <location>
        <begin position="186"/>
        <end position="299"/>
    </location>
</feature>
<organism evidence="9">
    <name type="scientific">Alternaria dianthicola umbra-like virus 1</name>
    <dbReference type="NCBI Taxonomy" id="2992034"/>
    <lineage>
        <taxon>Viruses</taxon>
        <taxon>Riboviria</taxon>
        <taxon>Orthornavirae</taxon>
        <taxon>Kitrinoviricota</taxon>
        <taxon>Tolucaviricetes</taxon>
        <taxon>Tolivirales</taxon>
        <taxon>Tombusviridae</taxon>
        <taxon>Calvusvirinae</taxon>
    </lineage>
</organism>
<dbReference type="GO" id="GO:0000166">
    <property type="term" value="F:nucleotide binding"/>
    <property type="evidence" value="ECO:0007669"/>
    <property type="project" value="UniProtKB-KW"/>
</dbReference>
<dbReference type="EC" id="2.7.7.48" evidence="1 7"/>
<dbReference type="InterPro" id="IPR002166">
    <property type="entry name" value="RNA_pol_HCV"/>
</dbReference>
<dbReference type="EMBL" id="ON843758">
    <property type="protein sequence ID" value="UYZ32451.1"/>
    <property type="molecule type" value="Genomic_RNA"/>
</dbReference>
<evidence type="ECO:0000256" key="3">
    <source>
        <dbReference type="ARBA" id="ARBA00022679"/>
    </source>
</evidence>
<keyword evidence="6 7" id="KW-0693">Viral RNA replication</keyword>
<keyword evidence="3 7" id="KW-0808">Transferase</keyword>
<gene>
    <name evidence="9" type="primary">RdRp</name>
</gene>
<keyword evidence="4 7" id="KW-0548">Nucleotidyltransferase</keyword>
<dbReference type="Pfam" id="PF00998">
    <property type="entry name" value="RdRP_3"/>
    <property type="match status" value="1"/>
</dbReference>
<comment type="catalytic activity">
    <reaction evidence="7">
        <text>RNA(n) + a ribonucleoside 5'-triphosphate = RNA(n+1) + diphosphate</text>
        <dbReference type="Rhea" id="RHEA:21248"/>
        <dbReference type="Rhea" id="RHEA-COMP:14527"/>
        <dbReference type="Rhea" id="RHEA-COMP:17342"/>
        <dbReference type="ChEBI" id="CHEBI:33019"/>
        <dbReference type="ChEBI" id="CHEBI:61557"/>
        <dbReference type="ChEBI" id="CHEBI:140395"/>
        <dbReference type="EC" id="2.7.7.48"/>
    </reaction>
</comment>
<dbReference type="Gene3D" id="3.30.70.270">
    <property type="match status" value="1"/>
</dbReference>
<dbReference type="SUPFAM" id="SSF56672">
    <property type="entry name" value="DNA/RNA polymerases"/>
    <property type="match status" value="1"/>
</dbReference>
<dbReference type="PROSITE" id="PS50507">
    <property type="entry name" value="RDRP_SSRNA_POS"/>
    <property type="match status" value="1"/>
</dbReference>
<proteinExistence type="predicted"/>
<dbReference type="CDD" id="cd23179">
    <property type="entry name" value="ps_ssRNAv_Tolivirales_RdRp"/>
    <property type="match status" value="1"/>
</dbReference>
<protein>
    <recommendedName>
        <fullName evidence="1 7">RNA-directed RNA polymerase</fullName>
        <ecNumber evidence="1 7">2.7.7.48</ecNumber>
    </recommendedName>
</protein>
<dbReference type="InterPro" id="IPR007094">
    <property type="entry name" value="RNA-dir_pol_PSvirus"/>
</dbReference>
<dbReference type="InterPro" id="IPR043502">
    <property type="entry name" value="DNA/RNA_pol_sf"/>
</dbReference>
<keyword evidence="5 7" id="KW-0547">Nucleotide-binding</keyword>
<evidence type="ECO:0000259" key="8">
    <source>
        <dbReference type="PROSITE" id="PS50507"/>
    </source>
</evidence>
<evidence type="ECO:0000256" key="5">
    <source>
        <dbReference type="ARBA" id="ARBA00022741"/>
    </source>
</evidence>